<evidence type="ECO:0000256" key="3">
    <source>
        <dbReference type="SAM" id="Phobius"/>
    </source>
</evidence>
<organism evidence="4 5">
    <name type="scientific">Aquiflexum gelatinilyticum</name>
    <dbReference type="NCBI Taxonomy" id="2961943"/>
    <lineage>
        <taxon>Bacteria</taxon>
        <taxon>Pseudomonadati</taxon>
        <taxon>Bacteroidota</taxon>
        <taxon>Cytophagia</taxon>
        <taxon>Cytophagales</taxon>
        <taxon>Cyclobacteriaceae</taxon>
        <taxon>Aquiflexum</taxon>
    </lineage>
</organism>
<evidence type="ECO:0000313" key="4">
    <source>
        <dbReference type="EMBL" id="MCR9016941.1"/>
    </source>
</evidence>
<dbReference type="Gene3D" id="3.40.50.12790">
    <property type="entry name" value="FHIPEP family, domain 4"/>
    <property type="match status" value="1"/>
</dbReference>
<name>A0A9X2T2I9_9BACT</name>
<keyword evidence="3" id="KW-1133">Transmembrane helix</keyword>
<dbReference type="GO" id="GO:0005886">
    <property type="term" value="C:plasma membrane"/>
    <property type="evidence" value="ECO:0007669"/>
    <property type="project" value="TreeGrafter"/>
</dbReference>
<feature type="coiled-coil region" evidence="2">
    <location>
        <begin position="836"/>
        <end position="863"/>
    </location>
</feature>
<dbReference type="InterPro" id="IPR001712">
    <property type="entry name" value="T3SS_FHIPEP"/>
</dbReference>
<feature type="transmembrane region" description="Helical" evidence="3">
    <location>
        <begin position="32"/>
        <end position="50"/>
    </location>
</feature>
<dbReference type="RefSeq" id="WP_258424786.1">
    <property type="nucleotide sequence ID" value="NZ_JANSUY010000021.1"/>
</dbReference>
<dbReference type="SMART" id="SM00028">
    <property type="entry name" value="TPR"/>
    <property type="match status" value="5"/>
</dbReference>
<keyword evidence="3" id="KW-0472">Membrane</keyword>
<feature type="coiled-coil region" evidence="2">
    <location>
        <begin position="764"/>
        <end position="801"/>
    </location>
</feature>
<feature type="transmembrane region" description="Helical" evidence="3">
    <location>
        <begin position="70"/>
        <end position="91"/>
    </location>
</feature>
<sequence length="1669" mass="192635">MALKDLFLSSEQLSQIEDMESSLIRRKKTSSVAGYLTIILAVLQVVFLLLEKGQELFAIGLQWKDFLDSFSSPYHVVFLVLFLFSAIYFFLARYTGLLLQESKEPFRYTFWIEGFQYFDSELKVASLCKGADQLSLYLHRDLMEMLNERIRRFSILVKESNSGVSEKLSSRNRKSSHIHVHGSFALREDLEGNLFVQVSPMVRIGPEDAPSTLASPVRFRIAEKGDIDPDLSPSEYKQILERVYSRVSTEIYARIEEDVKEKIKLFPTDFLKAQALYFEADDFAKSNTIDGYEKAIGLFKEALDLYAIIGIPSHWFRRFLRLRWNSIIHHIDFRHAWAMAVIGYCKCRIYRNSLAGQSGRKRNPIFSLPELLEPVIENITELYQRDGKVKERTKLEFLRRSLEFGKQQNRKVSSIFQKHSEVLLEAHLVASMASCFLNSLDKAKAHLEWVEAIGPNRTSINPMYQLVKGLLESDSNMKLIYFQNAIDLDRNFQMSHWFLANQLDFNFRRRGEITLDRSKRVIQAFERVIEINAGNIASLGAAANLLWLAGENEKARKILIEAIDIKAITSQTFIGELNYRLARIAAEEGDFMLCRAKFLEAIATDPSLGSFSLSEYGGSHNSDYDSISSEMLLRYEKFGKTVSSHLKAFKEESDSSDQKLIPENAFKTSEAFVLNDLGNAYLRYFHHFGDQLMLLKAKELYEKAENLSPEIAAVWSNLINVFDWLGEWEKIKLCYENAKLIAPHWKMLAIKSAPYITSAASEKLIKLQKAIDDSEYRTKQAEAEIDKIEKELNEISEKERNPKKRAATVSIDQGSDINRISDLRMERIDLDQSSESKKLEEDKVNLAIKKANLKSEIKTLSEETFKHYQEKEKFEKEAKLIFQEAKETIKKHSRLSSLMVDDDNLLVDYFVNLPSEQLIEDDFLVIESLINVLSGSYLEKSQDNVIALCHRLLAITPQNHNIILSLNAAIVKKIFFRLLDQLETLSNNFSMESKISSEDIKDLMQIWEREKSFGFDSGKFFIMDSTVNFLQNHRQGLQTKIATPEESLPSHNGSGIDLDKKLIAVFMELNKVLGSHSGSNKNISKSVEKLFQDFEINRREILSIVRIWKNTENGSFLSLFWYFYYNENRHESEIQEVVSKYSFKSASVIKNILGNVYLRFYITARGDEFLNKSMLFFNEAIALDDSRPECHVNLSTANFYKLSWKEAVFSLREAIKLDKKNSYKSVLESELAKSINRAGNQYYSNSEFEDAIDNWKNAIELDGSQSSYFHNLSLGLEKRNLNEYPNSINENINALQRAITLDGSLENYRPKLNQFRRRLKLMDSIGNGPLKLVPVVTPILVEYHPDLDMLIMKKSGIELQEEVTQKLKELRNKIENRYGVRIPGVLFRPNIYLHPESTIMISVNEIPLVKNFIYPDRLCGILKEEEIGNYQDKIEAFNPLQNGKSFWIPKSEIQENSAMNFLDPIEYLFLYLEYVFIRNFGDLIILEDISIKCEFNPNQEIKAIVNSPDQLIGLNEVCKALLVERVPILDFNEIAEFFLKQFEKSSLEEIIESLRIKNSIKKRLPGNDLMETASWLGPRFEEVLKENLKFTGKFHYLALEPQLCQNLLLSFRDGVLAQNPKIVIVTDHKIRIHLKKLIELEFPDLLVMSQREIIGDYVAEPSKVIEFKD</sequence>
<proteinExistence type="predicted"/>
<dbReference type="InterPro" id="IPR011990">
    <property type="entry name" value="TPR-like_helical_dom_sf"/>
</dbReference>
<feature type="repeat" description="TPR" evidence="1">
    <location>
        <begin position="1232"/>
        <end position="1265"/>
    </location>
</feature>
<dbReference type="EMBL" id="JANSUY010000021">
    <property type="protein sequence ID" value="MCR9016941.1"/>
    <property type="molecule type" value="Genomic_DNA"/>
</dbReference>
<keyword evidence="2" id="KW-0175">Coiled coil</keyword>
<comment type="caution">
    <text evidence="4">The sequence shown here is derived from an EMBL/GenBank/DDBJ whole genome shotgun (WGS) entry which is preliminary data.</text>
</comment>
<dbReference type="PANTHER" id="PTHR30161">
    <property type="entry name" value="FLAGELLAR EXPORT PROTEIN, MEMBRANE FLHA SUBUNIT-RELATED"/>
    <property type="match status" value="1"/>
</dbReference>
<reference evidence="4" key="1">
    <citation type="submission" date="2022-08" db="EMBL/GenBank/DDBJ databases">
        <authorList>
            <person name="Zhang D."/>
        </authorList>
    </citation>
    <scope>NUCLEOTIDE SEQUENCE</scope>
    <source>
        <strain evidence="4">XJ19-11</strain>
    </source>
</reference>
<dbReference type="Proteomes" id="UP001142175">
    <property type="component" value="Unassembled WGS sequence"/>
</dbReference>
<keyword evidence="3" id="KW-0812">Transmembrane</keyword>
<dbReference type="InterPro" id="IPR042194">
    <property type="entry name" value="FHIPEP_1"/>
</dbReference>
<dbReference type="SUPFAM" id="SSF48452">
    <property type="entry name" value="TPR-like"/>
    <property type="match status" value="2"/>
</dbReference>
<dbReference type="Gene3D" id="3.40.30.60">
    <property type="entry name" value="FHIPEP family, domain 1"/>
    <property type="match status" value="1"/>
</dbReference>
<keyword evidence="1" id="KW-0802">TPR repeat</keyword>
<dbReference type="InterPro" id="IPR042196">
    <property type="entry name" value="FHIPEP_4"/>
</dbReference>
<gene>
    <name evidence="4" type="ORF">NU887_18045</name>
</gene>
<dbReference type="Pfam" id="PF00771">
    <property type="entry name" value="FHIPEP"/>
    <property type="match status" value="1"/>
</dbReference>
<keyword evidence="5" id="KW-1185">Reference proteome</keyword>
<accession>A0A9X2T2I9</accession>
<evidence type="ECO:0000256" key="1">
    <source>
        <dbReference type="PROSITE-ProRule" id="PRU00339"/>
    </source>
</evidence>
<dbReference type="Gene3D" id="1.25.40.10">
    <property type="entry name" value="Tetratricopeptide repeat domain"/>
    <property type="match status" value="4"/>
</dbReference>
<dbReference type="GO" id="GO:0009306">
    <property type="term" value="P:protein secretion"/>
    <property type="evidence" value="ECO:0007669"/>
    <property type="project" value="InterPro"/>
</dbReference>
<dbReference type="InterPro" id="IPR019734">
    <property type="entry name" value="TPR_rpt"/>
</dbReference>
<protein>
    <submittedName>
        <fullName evidence="4">FHIPEP family type III secretion protein</fullName>
    </submittedName>
</protein>
<evidence type="ECO:0000313" key="5">
    <source>
        <dbReference type="Proteomes" id="UP001142175"/>
    </source>
</evidence>
<dbReference type="PANTHER" id="PTHR30161:SF2">
    <property type="entry name" value="INVASION PROTEIN INVA"/>
    <property type="match status" value="1"/>
</dbReference>
<evidence type="ECO:0000256" key="2">
    <source>
        <dbReference type="SAM" id="Coils"/>
    </source>
</evidence>
<dbReference type="PROSITE" id="PS50005">
    <property type="entry name" value="TPR"/>
    <property type="match status" value="1"/>
</dbReference>